<dbReference type="EMBL" id="CAOQHR010000004">
    <property type="protein sequence ID" value="CAI6334238.1"/>
    <property type="molecule type" value="Genomic_DNA"/>
</dbReference>
<dbReference type="PANTHER" id="PTHR33112:SF9">
    <property type="entry name" value="HETEROKARYON INCOMPATIBILITY DOMAIN-CONTAINING PROTEIN"/>
    <property type="match status" value="1"/>
</dbReference>
<comment type="caution">
    <text evidence="2">The sequence shown here is derived from an EMBL/GenBank/DDBJ whole genome shotgun (WGS) entry which is preliminary data.</text>
</comment>
<accession>A0A9W4UD81</accession>
<feature type="domain" description="Heterokaryon incompatibility" evidence="1">
    <location>
        <begin position="251"/>
        <end position="425"/>
    </location>
</feature>
<proteinExistence type="predicted"/>
<sequence>MTHRESPAKEQQDARQTVLEVAQPQAQNYKSTCRGCYNLDYGRFWPGVELYAHRIVDNPQPDTHTKYRITSLERIKTAATGGCRWCYIISHGMSSVWKELPEQGNRTAKSWPQGGSCSHFDLHRERLLMTFGSKESFRYTVFLKLAPNRPLRVLRGYDKPQWPAVDLRTAIEFYTEIDHLPAHQAFGHARTVQPHLTLDDCIDDIRRWLRTCNTRHAACSVPARFLPKRLIQVTEGTPRLVETETLDYAPYLTLSHCWGENPAQMIRSTKQNLEKRKCGIDWEELPVVFRDAFSITQAIGHHFIWIDSLCIIQDDEEDWEEEASAMADVYSNSFLNIAATFSSDSYTTLFSDRKHFVEHQAGNFTEEPIHSWQMNDPSTQTDPRLFARKPHQFSHTMFTSQANSRFVAQAEKIAPLLQRAWVFQERLLAPRNIHIGSSELTWECSTALACECGGISHTSIHSADLEGLKPRFALARQNKLPEKQVLDIWHEIVTSYSNLKLTKPSDRIKALHGVASCISRILHCDNIFGIMSTHMSSGLLWFPRGGALTPPGTIPSWSWISRYDPNTSTAKFYHDVETIDYRLQVTPIHPLGALSTPTRLLVKGFVHRGRLIPNQPMCARVRIEAWHNAIYWDLYNRDVAEEKEVLCLLMGTSSMDEMPMMVLEPQEIKGQYRRIGVVRYFEYGGMKIEGGEIREFTLV</sequence>
<name>A0A9W4UD81_9PLEO</name>
<dbReference type="Proteomes" id="UP001152607">
    <property type="component" value="Unassembled WGS sequence"/>
</dbReference>
<evidence type="ECO:0000313" key="2">
    <source>
        <dbReference type="EMBL" id="CAI6334238.1"/>
    </source>
</evidence>
<dbReference type="InterPro" id="IPR010730">
    <property type="entry name" value="HET"/>
</dbReference>
<protein>
    <recommendedName>
        <fullName evidence="1">Heterokaryon incompatibility domain-containing protein</fullName>
    </recommendedName>
</protein>
<reference evidence="2" key="1">
    <citation type="submission" date="2023-01" db="EMBL/GenBank/DDBJ databases">
        <authorList>
            <person name="Van Ghelder C."/>
            <person name="Rancurel C."/>
        </authorList>
    </citation>
    <scope>NUCLEOTIDE SEQUENCE</scope>
    <source>
        <strain evidence="2">CNCM I-4278</strain>
    </source>
</reference>
<dbReference type="AlphaFoldDB" id="A0A9W4UD81"/>
<evidence type="ECO:0000259" key="1">
    <source>
        <dbReference type="Pfam" id="PF06985"/>
    </source>
</evidence>
<gene>
    <name evidence="2" type="ORF">PDIGIT_LOCUS7294</name>
</gene>
<dbReference type="PANTHER" id="PTHR33112">
    <property type="entry name" value="DOMAIN PROTEIN, PUTATIVE-RELATED"/>
    <property type="match status" value="1"/>
</dbReference>
<evidence type="ECO:0000313" key="3">
    <source>
        <dbReference type="Proteomes" id="UP001152607"/>
    </source>
</evidence>
<organism evidence="2 3">
    <name type="scientific">Periconia digitata</name>
    <dbReference type="NCBI Taxonomy" id="1303443"/>
    <lineage>
        <taxon>Eukaryota</taxon>
        <taxon>Fungi</taxon>
        <taxon>Dikarya</taxon>
        <taxon>Ascomycota</taxon>
        <taxon>Pezizomycotina</taxon>
        <taxon>Dothideomycetes</taxon>
        <taxon>Pleosporomycetidae</taxon>
        <taxon>Pleosporales</taxon>
        <taxon>Massarineae</taxon>
        <taxon>Periconiaceae</taxon>
        <taxon>Periconia</taxon>
    </lineage>
</organism>
<dbReference type="Pfam" id="PF06985">
    <property type="entry name" value="HET"/>
    <property type="match status" value="1"/>
</dbReference>
<keyword evidence="3" id="KW-1185">Reference proteome</keyword>
<dbReference type="OrthoDB" id="3486565at2759"/>